<dbReference type="EMBL" id="CP044331">
    <property type="protein sequence ID" value="QGM96608.1"/>
    <property type="molecule type" value="Genomic_DNA"/>
</dbReference>
<reference evidence="2 3" key="1">
    <citation type="submission" date="2019-09" db="EMBL/GenBank/DDBJ databases">
        <title>Isolation and complete genome sequencing of Methylocystis species.</title>
        <authorList>
            <person name="Rumah B.L."/>
            <person name="Stead C.E."/>
            <person name="Stevens B.C."/>
            <person name="Minton N.P."/>
            <person name="Grosse-Honebrink A."/>
            <person name="Zhang Y."/>
        </authorList>
    </citation>
    <scope>NUCLEOTIDE SEQUENCE [LARGE SCALE GENOMIC DNA]</scope>
    <source>
        <strain evidence="2 3">BRCS2</strain>
    </source>
</reference>
<organism evidence="2 3">
    <name type="scientific">Methylocystis parvus</name>
    <dbReference type="NCBI Taxonomy" id="134"/>
    <lineage>
        <taxon>Bacteria</taxon>
        <taxon>Pseudomonadati</taxon>
        <taxon>Pseudomonadota</taxon>
        <taxon>Alphaproteobacteria</taxon>
        <taxon>Hyphomicrobiales</taxon>
        <taxon>Methylocystaceae</taxon>
        <taxon>Methylocystis</taxon>
    </lineage>
</organism>
<keyword evidence="3" id="KW-1185">Reference proteome</keyword>
<keyword evidence="1" id="KW-0732">Signal</keyword>
<dbReference type="AlphaFoldDB" id="A0A6B8M2L7"/>
<dbReference type="RefSeq" id="WP_016920629.1">
    <property type="nucleotide sequence ID" value="NZ_CP044331.1"/>
</dbReference>
<accession>A0A6B8M2L7</accession>
<dbReference type="Proteomes" id="UP000422569">
    <property type="component" value="Chromosome"/>
</dbReference>
<feature type="chain" id="PRO_5025569286" description="DUF1311 domain-containing protein" evidence="1">
    <location>
        <begin position="23"/>
        <end position="126"/>
    </location>
</feature>
<evidence type="ECO:0000256" key="1">
    <source>
        <dbReference type="SAM" id="SignalP"/>
    </source>
</evidence>
<gene>
    <name evidence="2" type="ORF">F7D14_03320</name>
</gene>
<protein>
    <recommendedName>
        <fullName evidence="4">DUF1311 domain-containing protein</fullName>
    </recommendedName>
</protein>
<sequence>MQKIRVTSLHFAFALAASPAFADCADLAAEEAKVAAAKNCGEAYKIYEACLWGSTADVQRGGTVQEICEKGFLSTLSAARKKRYDREIARCEKEYRNEDGTMYRSMEAVCAAGTARDFWKKFGEKR</sequence>
<evidence type="ECO:0008006" key="4">
    <source>
        <dbReference type="Google" id="ProtNLM"/>
    </source>
</evidence>
<dbReference type="KEGG" id="mpar:F7D14_03320"/>
<evidence type="ECO:0000313" key="2">
    <source>
        <dbReference type="EMBL" id="QGM96608.1"/>
    </source>
</evidence>
<proteinExistence type="predicted"/>
<evidence type="ECO:0000313" key="3">
    <source>
        <dbReference type="Proteomes" id="UP000422569"/>
    </source>
</evidence>
<feature type="signal peptide" evidence="1">
    <location>
        <begin position="1"/>
        <end position="22"/>
    </location>
</feature>
<name>A0A6B8M2L7_9HYPH</name>